<dbReference type="InterPro" id="IPR005950">
    <property type="entry name" value="ModA"/>
</dbReference>
<keyword evidence="4" id="KW-0732">Signal</keyword>
<keyword evidence="3 5" id="KW-0479">Metal-binding</keyword>
<evidence type="ECO:0000313" key="8">
    <source>
        <dbReference type="Proteomes" id="UP000177894"/>
    </source>
</evidence>
<dbReference type="RefSeq" id="WP_070968434.1">
    <property type="nucleotide sequence ID" value="NZ_CP017603.1"/>
</dbReference>
<dbReference type="PANTHER" id="PTHR30632">
    <property type="entry name" value="MOLYBDATE-BINDING PERIPLASMIC PROTEIN"/>
    <property type="match status" value="1"/>
</dbReference>
<reference evidence="6 8" key="1">
    <citation type="submission" date="2016-10" db="EMBL/GenBank/DDBJ databases">
        <title>Complete Genome Sequence of Acetogen Clostridium formicoaceticum ATCC 27076.</title>
        <authorList>
            <person name="Bao T."/>
            <person name="Cheng C."/>
            <person name="Zhao J."/>
            <person name="Yang S.-T."/>
            <person name="Wang J."/>
            <person name="Wang M."/>
        </authorList>
    </citation>
    <scope>NUCLEOTIDE SEQUENCE [LARGE SCALE GENOMIC DNA]</scope>
    <source>
        <strain evidence="6 8">ATCC 27076</strain>
    </source>
</reference>
<feature type="binding site" evidence="5">
    <location>
        <position position="187"/>
    </location>
    <ligand>
        <name>molybdate</name>
        <dbReference type="ChEBI" id="CHEBI:36264"/>
    </ligand>
</feature>
<reference evidence="7 9" key="2">
    <citation type="submission" date="2017-03" db="EMBL/GenBank/DDBJ databases">
        <title>Complete sequence of Clostridium formicaceticum DSM 92.</title>
        <authorList>
            <person name="Poehlein A."/>
            <person name="Karl M."/>
            <person name="Bengelsdorf F.R."/>
            <person name="Duerre P."/>
            <person name="Daniel R."/>
        </authorList>
    </citation>
    <scope>NUCLEOTIDE SEQUENCE [LARGE SCALE GENOMIC DNA]</scope>
    <source>
        <strain evidence="7 9">DSM 92</strain>
    </source>
</reference>
<evidence type="ECO:0000256" key="2">
    <source>
        <dbReference type="ARBA" id="ARBA00022505"/>
    </source>
</evidence>
<evidence type="ECO:0000256" key="4">
    <source>
        <dbReference type="ARBA" id="ARBA00022729"/>
    </source>
</evidence>
<dbReference type="GO" id="GO:0030973">
    <property type="term" value="F:molybdate ion binding"/>
    <property type="evidence" value="ECO:0007669"/>
    <property type="project" value="TreeGrafter"/>
</dbReference>
<dbReference type="FunFam" id="3.40.190.10:FF:000035">
    <property type="entry name" value="Molybdate ABC transporter substrate-binding protein"/>
    <property type="match status" value="1"/>
</dbReference>
<dbReference type="AlphaFoldDB" id="A0AAC9RHE1"/>
<gene>
    <name evidence="7" type="primary">modA_1</name>
    <name evidence="6" type="ORF">BJL90_12445</name>
    <name evidence="7" type="ORF">CLFO_14040</name>
</gene>
<dbReference type="InterPro" id="IPR041879">
    <property type="entry name" value="YvgL-like_PBP2"/>
</dbReference>
<feature type="binding site" evidence="5">
    <location>
        <position position="79"/>
    </location>
    <ligand>
        <name>molybdate</name>
        <dbReference type="ChEBI" id="CHEBI:36264"/>
    </ligand>
</feature>
<evidence type="ECO:0000256" key="5">
    <source>
        <dbReference type="PIRSR" id="PIRSR004846-1"/>
    </source>
</evidence>
<evidence type="ECO:0000256" key="3">
    <source>
        <dbReference type="ARBA" id="ARBA00022723"/>
    </source>
</evidence>
<dbReference type="EMBL" id="CP020559">
    <property type="protein sequence ID" value="ARE87019.1"/>
    <property type="molecule type" value="Genomic_DNA"/>
</dbReference>
<name>A0AAC9RHE1_9CLOT</name>
<dbReference type="GO" id="GO:0015689">
    <property type="term" value="P:molybdate ion transport"/>
    <property type="evidence" value="ECO:0007669"/>
    <property type="project" value="InterPro"/>
</dbReference>
<organism evidence="7 9">
    <name type="scientific">Clostridium formicaceticum</name>
    <dbReference type="NCBI Taxonomy" id="1497"/>
    <lineage>
        <taxon>Bacteria</taxon>
        <taxon>Bacillati</taxon>
        <taxon>Bacillota</taxon>
        <taxon>Clostridia</taxon>
        <taxon>Eubacteriales</taxon>
        <taxon>Clostridiaceae</taxon>
        <taxon>Clostridium</taxon>
    </lineage>
</organism>
<dbReference type="NCBIfam" id="TIGR01256">
    <property type="entry name" value="modA"/>
    <property type="match status" value="1"/>
</dbReference>
<dbReference type="CDD" id="cd13537">
    <property type="entry name" value="PBP2_YvgL_like"/>
    <property type="match status" value="1"/>
</dbReference>
<dbReference type="KEGG" id="cfm:BJL90_12445"/>
<proteinExistence type="inferred from homology"/>
<dbReference type="PANTHER" id="PTHR30632:SF0">
    <property type="entry name" value="SULFATE-BINDING PROTEIN"/>
    <property type="match status" value="1"/>
</dbReference>
<evidence type="ECO:0000313" key="6">
    <source>
        <dbReference type="EMBL" id="AOY76599.1"/>
    </source>
</evidence>
<feature type="binding site" evidence="5">
    <location>
        <position position="51"/>
    </location>
    <ligand>
        <name>molybdate</name>
        <dbReference type="ChEBI" id="CHEBI:36264"/>
    </ligand>
</feature>
<dbReference type="EMBL" id="CP017603">
    <property type="protein sequence ID" value="AOY76599.1"/>
    <property type="molecule type" value="Genomic_DNA"/>
</dbReference>
<dbReference type="Proteomes" id="UP000192478">
    <property type="component" value="Chromosome"/>
</dbReference>
<dbReference type="Pfam" id="PF13531">
    <property type="entry name" value="SBP_bac_11"/>
    <property type="match status" value="1"/>
</dbReference>
<dbReference type="SUPFAM" id="SSF53850">
    <property type="entry name" value="Periplasmic binding protein-like II"/>
    <property type="match status" value="1"/>
</dbReference>
<dbReference type="GO" id="GO:1901359">
    <property type="term" value="F:tungstate binding"/>
    <property type="evidence" value="ECO:0007669"/>
    <property type="project" value="UniProtKB-ARBA"/>
</dbReference>
<dbReference type="PROSITE" id="PS51257">
    <property type="entry name" value="PROKAR_LIPOPROTEIN"/>
    <property type="match status" value="1"/>
</dbReference>
<evidence type="ECO:0000313" key="9">
    <source>
        <dbReference type="Proteomes" id="UP000192478"/>
    </source>
</evidence>
<comment type="similarity">
    <text evidence="1">Belongs to the bacterial solute-binding protein ModA family.</text>
</comment>
<dbReference type="Proteomes" id="UP000177894">
    <property type="component" value="Chromosome"/>
</dbReference>
<keyword evidence="8" id="KW-1185">Reference proteome</keyword>
<sequence length="269" mass="29272">MRWILKVLAVVLIAVLLVGCRTSGNDIVETISGQLSSQEVKATLVISAAASLKDAMEDIKQIYTEENPNVTLTYNFGSSGSLQQQIEQGAPADIFLSAATKQMNALKEKGLILEETHKDLLENKVVLITSTGNSQVIGFESLSDVLVKKIALGEPNSVPAGQYAEEVLNNLNVKEVILPKAVYAKDVREVLAWVETENVDAGMVYETDAKISDKVKIVATAPEGSHKPIIYPVAVIKDSKNTDVAKTFIEFLSTEKVKSIFEKYGFNVI</sequence>
<feature type="binding site" evidence="5">
    <location>
        <position position="160"/>
    </location>
    <ligand>
        <name>molybdate</name>
        <dbReference type="ChEBI" id="CHEBI:36264"/>
    </ligand>
</feature>
<evidence type="ECO:0000313" key="7">
    <source>
        <dbReference type="EMBL" id="ARE87019.1"/>
    </source>
</evidence>
<dbReference type="GO" id="GO:0046872">
    <property type="term" value="F:metal ion binding"/>
    <property type="evidence" value="ECO:0007669"/>
    <property type="project" value="UniProtKB-KW"/>
</dbReference>
<evidence type="ECO:0000256" key="1">
    <source>
        <dbReference type="ARBA" id="ARBA00009175"/>
    </source>
</evidence>
<keyword evidence="2 5" id="KW-0500">Molybdenum</keyword>
<feature type="binding site" evidence="5">
    <location>
        <position position="205"/>
    </location>
    <ligand>
        <name>molybdate</name>
        <dbReference type="ChEBI" id="CHEBI:36264"/>
    </ligand>
</feature>
<accession>A0AAC9RHE1</accession>
<dbReference type="PIRSF" id="PIRSF004846">
    <property type="entry name" value="ModA"/>
    <property type="match status" value="1"/>
</dbReference>
<dbReference type="Gene3D" id="3.40.190.10">
    <property type="entry name" value="Periplasmic binding protein-like II"/>
    <property type="match status" value="2"/>
</dbReference>
<protein>
    <submittedName>
        <fullName evidence="6">Molybdate ABC transporter substrate-binding protein</fullName>
    </submittedName>
    <submittedName>
        <fullName evidence="7">Molybdate-binding periplasmic protein</fullName>
    </submittedName>
</protein>
<dbReference type="InterPro" id="IPR050682">
    <property type="entry name" value="ModA/WtpA"/>
</dbReference>